<name>A0A427TK33_9BACI</name>
<comment type="caution">
    <text evidence="2">The sequence shown here is derived from an EMBL/GenBank/DDBJ whole genome shotgun (WGS) entry which is preliminary data.</text>
</comment>
<dbReference type="OrthoDB" id="2939363at2"/>
<protein>
    <submittedName>
        <fullName evidence="2">Uncharacterized protein</fullName>
    </submittedName>
</protein>
<gene>
    <name evidence="2" type="ORF">EJA10_19150</name>
</gene>
<keyword evidence="1" id="KW-1133">Transmembrane helix</keyword>
<organism evidence="2 3">
    <name type="scientific">Mesobacillus subterraneus</name>
    <dbReference type="NCBI Taxonomy" id="285983"/>
    <lineage>
        <taxon>Bacteria</taxon>
        <taxon>Bacillati</taxon>
        <taxon>Bacillota</taxon>
        <taxon>Bacilli</taxon>
        <taxon>Bacillales</taxon>
        <taxon>Bacillaceae</taxon>
        <taxon>Mesobacillus</taxon>
    </lineage>
</organism>
<sequence length="80" mass="9410">MEWKARDSCGIRWTGETPQERIATRRLTAIPAESEVTETENQRPNFNKSKEGAQKYEYLWAPSLLLLFMLLQARSYLEFL</sequence>
<evidence type="ECO:0000313" key="2">
    <source>
        <dbReference type="EMBL" id="RSD24514.1"/>
    </source>
</evidence>
<feature type="transmembrane region" description="Helical" evidence="1">
    <location>
        <begin position="58"/>
        <end position="77"/>
    </location>
</feature>
<dbReference type="AlphaFoldDB" id="A0A427TK33"/>
<reference evidence="3" key="1">
    <citation type="submission" date="2018-12" db="EMBL/GenBank/DDBJ databases">
        <title>Bacillus chawlae sp. nov., Bacillus glennii sp. nov., and Bacillus saganii sp. nov. Isolated from the Vehicle Assembly Building at Kennedy Space Center where the Viking Spacecraft were Assembled.</title>
        <authorList>
            <person name="Seuylemezian A."/>
            <person name="Vaishampayan P."/>
        </authorList>
    </citation>
    <scope>NUCLEOTIDE SEQUENCE [LARGE SCALE GENOMIC DNA]</scope>
    <source>
        <strain evidence="3">DSM 13966</strain>
    </source>
</reference>
<keyword evidence="1" id="KW-0812">Transmembrane</keyword>
<proteinExistence type="predicted"/>
<dbReference type="EMBL" id="RSFW01000023">
    <property type="protein sequence ID" value="RSD24514.1"/>
    <property type="molecule type" value="Genomic_DNA"/>
</dbReference>
<dbReference type="Proteomes" id="UP000279911">
    <property type="component" value="Unassembled WGS sequence"/>
</dbReference>
<accession>A0A427TK33</accession>
<evidence type="ECO:0000256" key="1">
    <source>
        <dbReference type="SAM" id="Phobius"/>
    </source>
</evidence>
<evidence type="ECO:0000313" key="3">
    <source>
        <dbReference type="Proteomes" id="UP000279911"/>
    </source>
</evidence>
<keyword evidence="1" id="KW-0472">Membrane</keyword>